<gene>
    <name evidence="2" type="ORF">COV85_00840</name>
</gene>
<reference evidence="2 3" key="1">
    <citation type="submission" date="2017-09" db="EMBL/GenBank/DDBJ databases">
        <title>Depth-based differentiation of microbial function through sediment-hosted aquifers and enrichment of novel symbionts in the deep terrestrial subsurface.</title>
        <authorList>
            <person name="Probst A.J."/>
            <person name="Ladd B."/>
            <person name="Jarett J.K."/>
            <person name="Geller-Mcgrath D.E."/>
            <person name="Sieber C.M."/>
            <person name="Emerson J.B."/>
            <person name="Anantharaman K."/>
            <person name="Thomas B.C."/>
            <person name="Malmstrom R."/>
            <person name="Stieglmeier M."/>
            <person name="Klingl A."/>
            <person name="Woyke T."/>
            <person name="Ryan C.M."/>
            <person name="Banfield J.F."/>
        </authorList>
    </citation>
    <scope>NUCLEOTIDE SEQUENCE [LARGE SCALE GENOMIC DNA]</scope>
    <source>
        <strain evidence="2">CG11_big_fil_rev_8_21_14_0_20_44_10</strain>
    </source>
</reference>
<dbReference type="Proteomes" id="UP000231550">
    <property type="component" value="Unassembled WGS sequence"/>
</dbReference>
<feature type="domain" description="Gene product 88" evidence="1">
    <location>
        <begin position="17"/>
        <end position="140"/>
    </location>
</feature>
<protein>
    <recommendedName>
        <fullName evidence="1">Gene product 88 domain-containing protein</fullName>
    </recommendedName>
</protein>
<proteinExistence type="predicted"/>
<dbReference type="AlphaFoldDB" id="A0A2H0KRD3"/>
<evidence type="ECO:0000313" key="3">
    <source>
        <dbReference type="Proteomes" id="UP000231550"/>
    </source>
</evidence>
<dbReference type="Pfam" id="PF17338">
    <property type="entry name" value="GP88"/>
    <property type="match status" value="1"/>
</dbReference>
<evidence type="ECO:0000259" key="1">
    <source>
        <dbReference type="Pfam" id="PF17338"/>
    </source>
</evidence>
<dbReference type="InterPro" id="IPR020290">
    <property type="entry name" value="Gp88"/>
</dbReference>
<sequence>MDYLTKGNWETGPDVYLFNLPIAKTCRPTAWCKENCYGKKGNYKRFERSIGRALDKRYELSLSDEFAETITKEIFRRKISLVRVHVTGDFYSKKYVRRWIQIAKNCPQTLFRTTTKRRDLADVILELHSLPNFNIRESLDPSRPELAMGLPLAAIETLEIAADFFRGARDCRKCAYVCWHQKDSNYCFPEI</sequence>
<accession>A0A2H0KRD3</accession>
<evidence type="ECO:0000313" key="2">
    <source>
        <dbReference type="EMBL" id="PIQ74667.1"/>
    </source>
</evidence>
<organism evidence="2 3">
    <name type="scientific">Candidatus Portnoybacteria bacterium CG11_big_fil_rev_8_21_14_0_20_44_10</name>
    <dbReference type="NCBI Taxonomy" id="1974818"/>
    <lineage>
        <taxon>Bacteria</taxon>
        <taxon>Candidatus Portnoyibacteriota</taxon>
    </lineage>
</organism>
<name>A0A2H0KRD3_9BACT</name>
<dbReference type="EMBL" id="PCVN01000026">
    <property type="protein sequence ID" value="PIQ74667.1"/>
    <property type="molecule type" value="Genomic_DNA"/>
</dbReference>
<comment type="caution">
    <text evidence="2">The sequence shown here is derived from an EMBL/GenBank/DDBJ whole genome shotgun (WGS) entry which is preliminary data.</text>
</comment>